<dbReference type="KEGG" id="bfu:BCIN_10g04520"/>
<name>A0A384JV66_BOTFB</name>
<sequence>MQHTAFSETGGAAILSSLSPSQSLGSASPISPFKKQRIDSGKESGPSSESIPLSIEQQLPEIILSVRLKEDLAPDLSADFFVDWLCMMLIIAESVIVEARFDRDAAISLVGIKKGILSIKDPSYSDKECNELVNTKRGLSEAINVCNNRMQSMELQIQGRRNDLSESNREKRKLRRERDNSLRIIEDYGRMSLKGKCKTKGGADDKGLRLGRPDTGIRSEQTVVVPVNLERNDALTRLSYEEERKEPCISDPFPEDTFDIIKDRDESPVEPENQILPNQSPENLDDKHGLEEKQKLQE</sequence>
<organism evidence="2 3">
    <name type="scientific">Botryotinia fuckeliana (strain B05.10)</name>
    <name type="common">Noble rot fungus</name>
    <name type="synonym">Botrytis cinerea</name>
    <dbReference type="NCBI Taxonomy" id="332648"/>
    <lineage>
        <taxon>Eukaryota</taxon>
        <taxon>Fungi</taxon>
        <taxon>Dikarya</taxon>
        <taxon>Ascomycota</taxon>
        <taxon>Pezizomycotina</taxon>
        <taxon>Leotiomycetes</taxon>
        <taxon>Helotiales</taxon>
        <taxon>Sclerotiniaceae</taxon>
        <taxon>Botrytis</taxon>
    </lineage>
</organism>
<dbReference type="GeneID" id="5437954"/>
<dbReference type="VEuPathDB" id="FungiDB:Bcin10g04520"/>
<evidence type="ECO:0000313" key="2">
    <source>
        <dbReference type="EMBL" id="ATZ54450.1"/>
    </source>
</evidence>
<dbReference type="OrthoDB" id="10478109at2759"/>
<gene>
    <name evidence="2" type="ORF">BCIN_10g04520</name>
</gene>
<accession>A0A384JV66</accession>
<feature type="region of interest" description="Disordered" evidence="1">
    <location>
        <begin position="243"/>
        <end position="298"/>
    </location>
</feature>
<dbReference type="EMBL" id="CP009814">
    <property type="protein sequence ID" value="ATZ54450.1"/>
    <property type="molecule type" value="Genomic_DNA"/>
</dbReference>
<dbReference type="Proteomes" id="UP000001798">
    <property type="component" value="Chromosome 10"/>
</dbReference>
<reference evidence="2 3" key="3">
    <citation type="journal article" date="2017" name="Mol. Plant Pathol.">
        <title>A gapless genome sequence of the fungus Botrytis cinerea.</title>
        <authorList>
            <person name="Van Kan J.A."/>
            <person name="Stassen J.H."/>
            <person name="Mosbach A."/>
            <person name="Van Der Lee T.A."/>
            <person name="Faino L."/>
            <person name="Farmer A.D."/>
            <person name="Papasotiriou D.G."/>
            <person name="Zhou S."/>
            <person name="Seidl M.F."/>
            <person name="Cottam E."/>
            <person name="Edel D."/>
            <person name="Hahn M."/>
            <person name="Schwartz D.C."/>
            <person name="Dietrich R.A."/>
            <person name="Widdison S."/>
            <person name="Scalliet G."/>
        </authorList>
    </citation>
    <scope>NUCLEOTIDE SEQUENCE [LARGE SCALE GENOMIC DNA]</scope>
    <source>
        <strain evidence="2 3">B05.10</strain>
    </source>
</reference>
<proteinExistence type="predicted"/>
<keyword evidence="3" id="KW-1185">Reference proteome</keyword>
<dbReference type="RefSeq" id="XP_024551426.1">
    <property type="nucleotide sequence ID" value="XM_024695632.1"/>
</dbReference>
<protein>
    <submittedName>
        <fullName evidence="2">Uncharacterized protein</fullName>
    </submittedName>
</protein>
<reference evidence="2 3" key="2">
    <citation type="journal article" date="2012" name="Eukaryot. Cell">
        <title>Genome update of Botrytis cinerea strains B05.10 and T4.</title>
        <authorList>
            <person name="Staats M."/>
            <person name="van Kan J.A."/>
        </authorList>
    </citation>
    <scope>NUCLEOTIDE SEQUENCE [LARGE SCALE GENOMIC DNA]</scope>
    <source>
        <strain evidence="2 3">B05.10</strain>
    </source>
</reference>
<reference evidence="2 3" key="1">
    <citation type="journal article" date="2011" name="PLoS Genet.">
        <title>Genomic analysis of the necrotrophic fungal pathogens Sclerotinia sclerotiorum and Botrytis cinerea.</title>
        <authorList>
            <person name="Amselem J."/>
            <person name="Cuomo C.A."/>
            <person name="van Kan J.A."/>
            <person name="Viaud M."/>
            <person name="Benito E.P."/>
            <person name="Couloux A."/>
            <person name="Coutinho P.M."/>
            <person name="de Vries R.P."/>
            <person name="Dyer P.S."/>
            <person name="Fillinger S."/>
            <person name="Fournier E."/>
            <person name="Gout L."/>
            <person name="Hahn M."/>
            <person name="Kohn L."/>
            <person name="Lapalu N."/>
            <person name="Plummer K.M."/>
            <person name="Pradier J.M."/>
            <person name="Quevillon E."/>
            <person name="Sharon A."/>
            <person name="Simon A."/>
            <person name="ten Have A."/>
            <person name="Tudzynski B."/>
            <person name="Tudzynski P."/>
            <person name="Wincker P."/>
            <person name="Andrew M."/>
            <person name="Anthouard V."/>
            <person name="Beever R.E."/>
            <person name="Beffa R."/>
            <person name="Benoit I."/>
            <person name="Bouzid O."/>
            <person name="Brault B."/>
            <person name="Chen Z."/>
            <person name="Choquer M."/>
            <person name="Collemare J."/>
            <person name="Cotton P."/>
            <person name="Danchin E.G."/>
            <person name="Da Silva C."/>
            <person name="Gautier A."/>
            <person name="Giraud C."/>
            <person name="Giraud T."/>
            <person name="Gonzalez C."/>
            <person name="Grossetete S."/>
            <person name="Guldener U."/>
            <person name="Henrissat B."/>
            <person name="Howlett B.J."/>
            <person name="Kodira C."/>
            <person name="Kretschmer M."/>
            <person name="Lappartient A."/>
            <person name="Leroch M."/>
            <person name="Levis C."/>
            <person name="Mauceli E."/>
            <person name="Neuveglise C."/>
            <person name="Oeser B."/>
            <person name="Pearson M."/>
            <person name="Poulain J."/>
            <person name="Poussereau N."/>
            <person name="Quesneville H."/>
            <person name="Rascle C."/>
            <person name="Schumacher J."/>
            <person name="Segurens B."/>
            <person name="Sexton A."/>
            <person name="Silva E."/>
            <person name="Sirven C."/>
            <person name="Soanes D.M."/>
            <person name="Talbot N.J."/>
            <person name="Templeton M."/>
            <person name="Yandava C."/>
            <person name="Yarden O."/>
            <person name="Zeng Q."/>
            <person name="Rollins J.A."/>
            <person name="Lebrun M.H."/>
            <person name="Dickman M."/>
        </authorList>
    </citation>
    <scope>NUCLEOTIDE SEQUENCE [LARGE SCALE GENOMIC DNA]</scope>
    <source>
        <strain evidence="2 3">B05.10</strain>
    </source>
</reference>
<feature type="compositionally biased region" description="Basic and acidic residues" evidence="1">
    <location>
        <begin position="160"/>
        <end position="169"/>
    </location>
</feature>
<feature type="region of interest" description="Disordered" evidence="1">
    <location>
        <begin position="157"/>
        <end position="176"/>
    </location>
</feature>
<feature type="compositionally biased region" description="Basic and acidic residues" evidence="1">
    <location>
        <begin position="284"/>
        <end position="298"/>
    </location>
</feature>
<evidence type="ECO:0000256" key="1">
    <source>
        <dbReference type="SAM" id="MobiDB-lite"/>
    </source>
</evidence>
<evidence type="ECO:0000313" key="3">
    <source>
        <dbReference type="Proteomes" id="UP000001798"/>
    </source>
</evidence>
<dbReference type="AlphaFoldDB" id="A0A384JV66"/>